<name>I1CE61_RHIO9</name>
<dbReference type="InterPro" id="IPR000727">
    <property type="entry name" value="T_SNARE_dom"/>
</dbReference>
<dbReference type="InParanoid" id="I1CE61"/>
<feature type="domain" description="T-SNARE coiled-coil homology" evidence="10">
    <location>
        <begin position="27"/>
        <end position="81"/>
    </location>
</feature>
<dbReference type="CDD" id="cd15853">
    <property type="entry name" value="SNARE_Bet1"/>
    <property type="match status" value="1"/>
</dbReference>
<keyword evidence="7 9" id="KW-0472">Membrane</keyword>
<dbReference type="RefSeq" id="XP_067522137.1">
    <property type="nucleotide sequence ID" value="XM_067666036.1"/>
</dbReference>
<dbReference type="AlphaFoldDB" id="I1CE61"/>
<evidence type="ECO:0000313" key="12">
    <source>
        <dbReference type="Proteomes" id="UP000009138"/>
    </source>
</evidence>
<proteinExistence type="predicted"/>
<evidence type="ECO:0000259" key="10">
    <source>
        <dbReference type="PROSITE" id="PS50192"/>
    </source>
</evidence>
<dbReference type="OMA" id="KMDSARG"/>
<evidence type="ECO:0000256" key="3">
    <source>
        <dbReference type="ARBA" id="ARBA00022692"/>
    </source>
</evidence>
<keyword evidence="12" id="KW-1185">Reference proteome</keyword>
<evidence type="ECO:0000256" key="8">
    <source>
        <dbReference type="ARBA" id="ARBA00046280"/>
    </source>
</evidence>
<evidence type="ECO:0000256" key="4">
    <source>
        <dbReference type="ARBA" id="ARBA00022927"/>
    </source>
</evidence>
<dbReference type="EMBL" id="CH476740">
    <property type="protein sequence ID" value="EIE86741.1"/>
    <property type="molecule type" value="Genomic_DNA"/>
</dbReference>
<evidence type="ECO:0000256" key="5">
    <source>
        <dbReference type="ARBA" id="ARBA00022989"/>
    </source>
</evidence>
<evidence type="ECO:0000256" key="7">
    <source>
        <dbReference type="ARBA" id="ARBA00023136"/>
    </source>
</evidence>
<protein>
    <recommendedName>
        <fullName evidence="10">t-SNARE coiled-coil homology domain-containing protein</fullName>
    </recommendedName>
</protein>
<gene>
    <name evidence="11" type="ORF">RO3G_11452</name>
</gene>
<keyword evidence="4" id="KW-0653">Protein transport</keyword>
<dbReference type="OrthoDB" id="3063237at2759"/>
<organism evidence="11 12">
    <name type="scientific">Rhizopus delemar (strain RA 99-880 / ATCC MYA-4621 / FGSC 9543 / NRRL 43880)</name>
    <name type="common">Mucormycosis agent</name>
    <name type="synonym">Rhizopus arrhizus var. delemar</name>
    <dbReference type="NCBI Taxonomy" id="246409"/>
    <lineage>
        <taxon>Eukaryota</taxon>
        <taxon>Fungi</taxon>
        <taxon>Fungi incertae sedis</taxon>
        <taxon>Mucoromycota</taxon>
        <taxon>Mucoromycotina</taxon>
        <taxon>Mucoromycetes</taxon>
        <taxon>Mucorales</taxon>
        <taxon>Mucorineae</taxon>
        <taxon>Rhizopodaceae</taxon>
        <taxon>Rhizopus</taxon>
    </lineage>
</organism>
<evidence type="ECO:0000256" key="1">
    <source>
        <dbReference type="ARBA" id="ARBA00004394"/>
    </source>
</evidence>
<evidence type="ECO:0000256" key="2">
    <source>
        <dbReference type="ARBA" id="ARBA00022448"/>
    </source>
</evidence>
<dbReference type="eggNOG" id="KOG3385">
    <property type="taxonomic scope" value="Eukaryota"/>
</dbReference>
<comment type="subcellular location">
    <subcellularLocation>
        <location evidence="8">Endomembrane system</location>
        <topology evidence="8">Single-pass type IV membrane protein</topology>
    </subcellularLocation>
    <subcellularLocation>
        <location evidence="1">Golgi apparatus membrane</location>
    </subcellularLocation>
</comment>
<keyword evidence="6" id="KW-0333">Golgi apparatus</keyword>
<dbReference type="GeneID" id="93618417"/>
<keyword evidence="2" id="KW-0813">Transport</keyword>
<accession>I1CE61</accession>
<dbReference type="STRING" id="246409.I1CE61"/>
<dbReference type="Proteomes" id="UP000009138">
    <property type="component" value="Unassembled WGS sequence"/>
</dbReference>
<dbReference type="VEuPathDB" id="FungiDB:RO3G_11452"/>
<keyword evidence="3 9" id="KW-0812">Transmembrane</keyword>
<reference evidence="11 12" key="1">
    <citation type="journal article" date="2009" name="PLoS Genet.">
        <title>Genomic analysis of the basal lineage fungus Rhizopus oryzae reveals a whole-genome duplication.</title>
        <authorList>
            <person name="Ma L.-J."/>
            <person name="Ibrahim A.S."/>
            <person name="Skory C."/>
            <person name="Grabherr M.G."/>
            <person name="Burger G."/>
            <person name="Butler M."/>
            <person name="Elias M."/>
            <person name="Idnurm A."/>
            <person name="Lang B.F."/>
            <person name="Sone T."/>
            <person name="Abe A."/>
            <person name="Calvo S.E."/>
            <person name="Corrochano L.M."/>
            <person name="Engels R."/>
            <person name="Fu J."/>
            <person name="Hansberg W."/>
            <person name="Kim J.-M."/>
            <person name="Kodira C.D."/>
            <person name="Koehrsen M.J."/>
            <person name="Liu B."/>
            <person name="Miranda-Saavedra D."/>
            <person name="O'Leary S."/>
            <person name="Ortiz-Castellanos L."/>
            <person name="Poulter R."/>
            <person name="Rodriguez-Romero J."/>
            <person name="Ruiz-Herrera J."/>
            <person name="Shen Y.-Q."/>
            <person name="Zeng Q."/>
            <person name="Galagan J."/>
            <person name="Birren B.W."/>
            <person name="Cuomo C.A."/>
            <person name="Wickes B.L."/>
        </authorList>
    </citation>
    <scope>NUCLEOTIDE SEQUENCE [LARGE SCALE GENOMIC DNA]</scope>
    <source>
        <strain evidence="12">RA 99-880 / ATCC MYA-4621 / FGSC 9543 / NRRL 43880</strain>
    </source>
</reference>
<dbReference type="GO" id="GO:0000139">
    <property type="term" value="C:Golgi membrane"/>
    <property type="evidence" value="ECO:0007669"/>
    <property type="project" value="UniProtKB-SubCell"/>
</dbReference>
<feature type="transmembrane region" description="Helical" evidence="9">
    <location>
        <begin position="90"/>
        <end position="108"/>
    </location>
</feature>
<dbReference type="PANTHER" id="PTHR12791">
    <property type="entry name" value="GOLGI SNARE BET1-RELATED"/>
    <property type="match status" value="1"/>
</dbReference>
<dbReference type="Gene3D" id="1.20.5.110">
    <property type="match status" value="1"/>
</dbReference>
<evidence type="ECO:0000256" key="9">
    <source>
        <dbReference type="SAM" id="Phobius"/>
    </source>
</evidence>
<evidence type="ECO:0000313" key="11">
    <source>
        <dbReference type="EMBL" id="EIE86741.1"/>
    </source>
</evidence>
<keyword evidence="5 9" id="KW-1133">Transmembrane helix</keyword>
<dbReference type="GO" id="GO:0015031">
    <property type="term" value="P:protein transport"/>
    <property type="evidence" value="ECO:0007669"/>
    <property type="project" value="UniProtKB-KW"/>
</dbReference>
<sequence length="126" mass="14407">MIRKGISKDTPMILRWAMFHATVIWIKRLQVLNGAVLDARKITIDIHQDVSDQDRLLDESHNQFSGLSSTLSNSFGKMNRMISKRHQRQLCFYVTIALFVFFVLYYGLPLISSLLGSSSGQDNPDM</sequence>
<evidence type="ECO:0000256" key="6">
    <source>
        <dbReference type="ARBA" id="ARBA00023034"/>
    </source>
</evidence>
<dbReference type="PROSITE" id="PS50192">
    <property type="entry name" value="T_SNARE"/>
    <property type="match status" value="1"/>
</dbReference>
<dbReference type="InterPro" id="IPR039899">
    <property type="entry name" value="BET1_SNARE"/>
</dbReference>
<dbReference type="SUPFAM" id="SSF58038">
    <property type="entry name" value="SNARE fusion complex"/>
    <property type="match status" value="1"/>
</dbReference>